<feature type="region of interest" description="Disordered" evidence="1">
    <location>
        <begin position="215"/>
        <end position="289"/>
    </location>
</feature>
<feature type="compositionally biased region" description="Basic and acidic residues" evidence="1">
    <location>
        <begin position="236"/>
        <end position="246"/>
    </location>
</feature>
<proteinExistence type="predicted"/>
<evidence type="ECO:0000313" key="2">
    <source>
        <dbReference type="EMBL" id="KAB2569770.1"/>
    </source>
</evidence>
<reference evidence="2 3" key="1">
    <citation type="journal article" date="2019" name="Sci. Rep.">
        <title>A multi-omics analysis of the grapevine pathogen Lasiodiplodia theobromae reveals that temperature affects the expression of virulence- and pathogenicity-related genes.</title>
        <authorList>
            <person name="Felix C."/>
            <person name="Meneses R."/>
            <person name="Goncalves M.F.M."/>
            <person name="Tilleman L."/>
            <person name="Duarte A.S."/>
            <person name="Jorrin-Novo J.V."/>
            <person name="Van de Peer Y."/>
            <person name="Deforce D."/>
            <person name="Van Nieuwerburgh F."/>
            <person name="Esteves A.C."/>
            <person name="Alves A."/>
        </authorList>
    </citation>
    <scope>NUCLEOTIDE SEQUENCE [LARGE SCALE GENOMIC DNA]</scope>
    <source>
        <strain evidence="2 3">LA-SOL3</strain>
    </source>
</reference>
<keyword evidence="3" id="KW-1185">Reference proteome</keyword>
<gene>
    <name evidence="2" type="ORF">DBV05_g11559</name>
</gene>
<feature type="compositionally biased region" description="Low complexity" evidence="1">
    <location>
        <begin position="42"/>
        <end position="59"/>
    </location>
</feature>
<evidence type="ECO:0000313" key="3">
    <source>
        <dbReference type="Proteomes" id="UP000325902"/>
    </source>
</evidence>
<protein>
    <submittedName>
        <fullName evidence="2">Uncharacterized protein</fullName>
    </submittedName>
</protein>
<sequence length="375" mass="42247">MDDNDEEGDYNGDFYAKLPEGAEEPRLPIFQNFSFQAGSAVGDGSSTGQQQTQADGAQQNHQPERDDANNGILPELGGDEELSEEEEEGEEGEEEVASEAEDQAAGMTLQQVMDNIDYQLHCLEEEHQMTPAQIQQLAARAQELAPTLPPGDQRHLAERIQGLVGDEQQRVNYWLGRDSNYLLGNPPPEAAREAMSEAALKQRYRGMTAAQRLAHDIPVPHGRPPVAERTLQRYWRRPEGIKEPSNRRKPRRNTKPKGKKGKARAESSDDDDDANYEDSDYENVDENDDEYMDYIPEQAYLAERNLPFLMGVREFDYVKHPTSDPTGDDIEKLVDENGQPVLGPNGNPLRDLPILPRRIPSSIKGWRLAVWMRAE</sequence>
<feature type="compositionally biased region" description="Acidic residues" evidence="1">
    <location>
        <begin position="77"/>
        <end position="102"/>
    </location>
</feature>
<dbReference type="EMBL" id="VCHE01000169">
    <property type="protein sequence ID" value="KAB2569770.1"/>
    <property type="molecule type" value="Genomic_DNA"/>
</dbReference>
<dbReference type="Proteomes" id="UP000325902">
    <property type="component" value="Unassembled WGS sequence"/>
</dbReference>
<dbReference type="AlphaFoldDB" id="A0A5N5CWN4"/>
<name>A0A5N5CWN4_9PEZI</name>
<comment type="caution">
    <text evidence="2">The sequence shown here is derived from an EMBL/GenBank/DDBJ whole genome shotgun (WGS) entry which is preliminary data.</text>
</comment>
<accession>A0A5N5CWN4</accession>
<dbReference type="OrthoDB" id="3946685at2759"/>
<evidence type="ECO:0000256" key="1">
    <source>
        <dbReference type="SAM" id="MobiDB-lite"/>
    </source>
</evidence>
<organism evidence="2 3">
    <name type="scientific">Lasiodiplodia theobromae</name>
    <dbReference type="NCBI Taxonomy" id="45133"/>
    <lineage>
        <taxon>Eukaryota</taxon>
        <taxon>Fungi</taxon>
        <taxon>Dikarya</taxon>
        <taxon>Ascomycota</taxon>
        <taxon>Pezizomycotina</taxon>
        <taxon>Dothideomycetes</taxon>
        <taxon>Dothideomycetes incertae sedis</taxon>
        <taxon>Botryosphaeriales</taxon>
        <taxon>Botryosphaeriaceae</taxon>
        <taxon>Lasiodiplodia</taxon>
    </lineage>
</organism>
<feature type="compositionally biased region" description="Basic residues" evidence="1">
    <location>
        <begin position="247"/>
        <end position="262"/>
    </location>
</feature>
<feature type="compositionally biased region" description="Acidic residues" evidence="1">
    <location>
        <begin position="268"/>
        <end position="289"/>
    </location>
</feature>
<feature type="region of interest" description="Disordered" evidence="1">
    <location>
        <begin position="1"/>
        <end position="103"/>
    </location>
</feature>
<feature type="compositionally biased region" description="Acidic residues" evidence="1">
    <location>
        <begin position="1"/>
        <end position="10"/>
    </location>
</feature>